<dbReference type="PANTHER" id="PTHR22916:SF51">
    <property type="entry name" value="GLYCOSYLTRANSFERASE EPSH-RELATED"/>
    <property type="match status" value="1"/>
</dbReference>
<dbReference type="InterPro" id="IPR001173">
    <property type="entry name" value="Glyco_trans_2-like"/>
</dbReference>
<evidence type="ECO:0000259" key="3">
    <source>
        <dbReference type="Pfam" id="PF00535"/>
    </source>
</evidence>
<dbReference type="GO" id="GO:0016757">
    <property type="term" value="F:glycosyltransferase activity"/>
    <property type="evidence" value="ECO:0007669"/>
    <property type="project" value="UniProtKB-KW"/>
</dbReference>
<evidence type="ECO:0000256" key="1">
    <source>
        <dbReference type="ARBA" id="ARBA00022676"/>
    </source>
</evidence>
<keyword evidence="1 4" id="KW-0328">Glycosyltransferase</keyword>
<dbReference type="EC" id="2.4.-.-" evidence="4"/>
<evidence type="ECO:0000313" key="4">
    <source>
        <dbReference type="EMBL" id="MEY8245229.1"/>
    </source>
</evidence>
<keyword evidence="2 4" id="KW-0808">Transferase</keyword>
<name>A0ABV4CYV1_9BACT</name>
<dbReference type="SUPFAM" id="SSF53448">
    <property type="entry name" value="Nucleotide-diphospho-sugar transferases"/>
    <property type="match status" value="1"/>
</dbReference>
<dbReference type="Pfam" id="PF00535">
    <property type="entry name" value="Glycos_transf_2"/>
    <property type="match status" value="1"/>
</dbReference>
<dbReference type="InterPro" id="IPR029044">
    <property type="entry name" value="Nucleotide-diphossugar_trans"/>
</dbReference>
<proteinExistence type="predicted"/>
<accession>A0ABV4CYV1</accession>
<dbReference type="Proteomes" id="UP001565200">
    <property type="component" value="Unassembled WGS sequence"/>
</dbReference>
<gene>
    <name evidence="4" type="ORF">AAK873_06310</name>
</gene>
<reference evidence="4 5" key="1">
    <citation type="submission" date="2024-03" db="EMBL/GenBank/DDBJ databases">
        <title>Mouse gut bacterial collection (mGBC) of GemPharmatech.</title>
        <authorList>
            <person name="He Y."/>
            <person name="Dong L."/>
            <person name="Wu D."/>
            <person name="Gao X."/>
            <person name="Lin Z."/>
        </authorList>
    </citation>
    <scope>NUCLEOTIDE SEQUENCE [LARGE SCALE GENOMIC DNA]</scope>
    <source>
        <strain evidence="4 5">54-13</strain>
    </source>
</reference>
<sequence length="324" mass="37313">MTKCPEISVIVPLYNVGLYVGECIESIRCQTYADFEVLLVDDGSDDNTLEVCRDIVSVDSRFHVFQSDRNCGQSVARNIGLDESVGRYIAFIDGDDCVHPKYLENLLGIIMETEADIASVGFTCSRLCKKYGYRHVSEYKSMDRREALEAMLYRRRFDASVWGKLFRHEIFYNVRFTEGIIYEDLDLMARILMAGKHVERIAVSQDKLYFYRHRKGGTLSCFGDCRLDVLGITARICMDMPAVFPDLIDAAENRRFGANYNMLMLMLCHDASVFKNEIKNCSAVIKRLRSKVVSDRHSRLKNRAGALFSYVFLWIVERMVSFKF</sequence>
<evidence type="ECO:0000313" key="5">
    <source>
        <dbReference type="Proteomes" id="UP001565200"/>
    </source>
</evidence>
<feature type="domain" description="Glycosyltransferase 2-like" evidence="3">
    <location>
        <begin position="8"/>
        <end position="172"/>
    </location>
</feature>
<dbReference type="CDD" id="cd00761">
    <property type="entry name" value="Glyco_tranf_GTA_type"/>
    <property type="match status" value="1"/>
</dbReference>
<dbReference type="Gene3D" id="3.90.550.10">
    <property type="entry name" value="Spore Coat Polysaccharide Biosynthesis Protein SpsA, Chain A"/>
    <property type="match status" value="1"/>
</dbReference>
<comment type="caution">
    <text evidence="4">The sequence shown here is derived from an EMBL/GenBank/DDBJ whole genome shotgun (WGS) entry which is preliminary data.</text>
</comment>
<evidence type="ECO:0000256" key="2">
    <source>
        <dbReference type="ARBA" id="ARBA00022679"/>
    </source>
</evidence>
<protein>
    <submittedName>
        <fullName evidence="4">Glycosyltransferase family 2 protein</fullName>
        <ecNumber evidence="4">2.4.-.-</ecNumber>
    </submittedName>
</protein>
<dbReference type="EMBL" id="JBCLPP010000014">
    <property type="protein sequence ID" value="MEY8245229.1"/>
    <property type="molecule type" value="Genomic_DNA"/>
</dbReference>
<keyword evidence="5" id="KW-1185">Reference proteome</keyword>
<dbReference type="PANTHER" id="PTHR22916">
    <property type="entry name" value="GLYCOSYLTRANSFERASE"/>
    <property type="match status" value="1"/>
</dbReference>
<dbReference type="RefSeq" id="WP_205523830.1">
    <property type="nucleotide sequence ID" value="NZ_JBCLPP010000014.1"/>
</dbReference>
<organism evidence="4 5">
    <name type="scientific">Heminiphilus faecis</name>
    <dbReference type="NCBI Taxonomy" id="2601703"/>
    <lineage>
        <taxon>Bacteria</taxon>
        <taxon>Pseudomonadati</taxon>
        <taxon>Bacteroidota</taxon>
        <taxon>Bacteroidia</taxon>
        <taxon>Bacteroidales</taxon>
        <taxon>Muribaculaceae</taxon>
        <taxon>Heminiphilus</taxon>
    </lineage>
</organism>